<reference evidence="10" key="1">
    <citation type="journal article" date="2019" name="Int. J. Syst. Evol. Microbiol.">
        <title>The Global Catalogue of Microorganisms (GCM) 10K type strain sequencing project: providing services to taxonomists for standard genome sequencing and annotation.</title>
        <authorList>
            <consortium name="The Broad Institute Genomics Platform"/>
            <consortium name="The Broad Institute Genome Sequencing Center for Infectious Disease"/>
            <person name="Wu L."/>
            <person name="Ma J."/>
        </authorList>
    </citation>
    <scope>NUCLEOTIDE SEQUENCE [LARGE SCALE GENOMIC DNA]</scope>
    <source>
        <strain evidence="10">CCUG 56607</strain>
    </source>
</reference>
<accession>A0ABW3L0D9</accession>
<comment type="function">
    <text evidence="6">A probable RNA chaperone. Forms a complex with KhpA which binds to cellular RNA and controls its expression. Plays a role in peptidoglycan (PG) homeostasis and cell length regulation.</text>
</comment>
<dbReference type="InterPro" id="IPR036867">
    <property type="entry name" value="R3H_dom_sf"/>
</dbReference>
<keyword evidence="1 6" id="KW-0963">Cytoplasm</keyword>
<dbReference type="InterPro" id="IPR032782">
    <property type="entry name" value="KhpB_N"/>
</dbReference>
<dbReference type="PANTHER" id="PTHR35800:SF1">
    <property type="entry name" value="RNA-BINDING PROTEIN KHPB"/>
    <property type="match status" value="1"/>
</dbReference>
<dbReference type="InterPro" id="IPR039247">
    <property type="entry name" value="KhpB"/>
</dbReference>
<keyword evidence="5 6" id="KW-0961">Cell wall biogenesis/degradation</keyword>
<evidence type="ECO:0000313" key="10">
    <source>
        <dbReference type="Proteomes" id="UP001596990"/>
    </source>
</evidence>
<evidence type="ECO:0000256" key="7">
    <source>
        <dbReference type="SAM" id="MobiDB-lite"/>
    </source>
</evidence>
<comment type="caution">
    <text evidence="9">The sequence shown here is derived from an EMBL/GenBank/DDBJ whole genome shotgun (WGS) entry which is preliminary data.</text>
</comment>
<dbReference type="Proteomes" id="UP001596990">
    <property type="component" value="Unassembled WGS sequence"/>
</dbReference>
<evidence type="ECO:0000313" key="9">
    <source>
        <dbReference type="EMBL" id="MFD1019410.1"/>
    </source>
</evidence>
<feature type="region of interest" description="Disordered" evidence="7">
    <location>
        <begin position="59"/>
        <end position="90"/>
    </location>
</feature>
<dbReference type="RefSeq" id="WP_386059244.1">
    <property type="nucleotide sequence ID" value="NZ_JBHTKL010000005.1"/>
</dbReference>
<dbReference type="SMART" id="SM00393">
    <property type="entry name" value="R3H"/>
    <property type="match status" value="1"/>
</dbReference>
<keyword evidence="4 6" id="KW-0143">Chaperone</keyword>
<protein>
    <recommendedName>
        <fullName evidence="6">RNA-binding protein KhpB</fullName>
    </recommendedName>
    <alternativeName>
        <fullName evidence="6">RNA-binding protein EloR</fullName>
    </alternativeName>
</protein>
<dbReference type="Gene3D" id="3.30.300.20">
    <property type="match status" value="1"/>
</dbReference>
<dbReference type="InterPro" id="IPR015946">
    <property type="entry name" value="KH_dom-like_a/b"/>
</dbReference>
<dbReference type="PANTHER" id="PTHR35800">
    <property type="entry name" value="PROTEIN JAG"/>
    <property type="match status" value="1"/>
</dbReference>
<keyword evidence="3 6" id="KW-0133">Cell shape</keyword>
<dbReference type="Pfam" id="PF13083">
    <property type="entry name" value="KH_KhpA-B"/>
    <property type="match status" value="1"/>
</dbReference>
<evidence type="ECO:0000256" key="3">
    <source>
        <dbReference type="ARBA" id="ARBA00022960"/>
    </source>
</evidence>
<dbReference type="CDD" id="cd02414">
    <property type="entry name" value="KH-II_Jag"/>
    <property type="match status" value="1"/>
</dbReference>
<name>A0ABW3L0D9_9BACI</name>
<evidence type="ECO:0000256" key="4">
    <source>
        <dbReference type="ARBA" id="ARBA00023186"/>
    </source>
</evidence>
<comment type="caution">
    <text evidence="6">Lacks conserved residue(s) required for the propagation of feature annotation.</text>
</comment>
<dbReference type="PROSITE" id="PS51061">
    <property type="entry name" value="R3H"/>
    <property type="match status" value="1"/>
</dbReference>
<evidence type="ECO:0000256" key="6">
    <source>
        <dbReference type="HAMAP-Rule" id="MF_00867"/>
    </source>
</evidence>
<dbReference type="Pfam" id="PF01424">
    <property type="entry name" value="R3H"/>
    <property type="match status" value="1"/>
</dbReference>
<dbReference type="CDD" id="cd02644">
    <property type="entry name" value="R3H_jag"/>
    <property type="match status" value="1"/>
</dbReference>
<evidence type="ECO:0000259" key="8">
    <source>
        <dbReference type="PROSITE" id="PS51061"/>
    </source>
</evidence>
<organism evidence="9 10">
    <name type="scientific">Thalassobacillus hwangdonensis</name>
    <dbReference type="NCBI Taxonomy" id="546108"/>
    <lineage>
        <taxon>Bacteria</taxon>
        <taxon>Bacillati</taxon>
        <taxon>Bacillota</taxon>
        <taxon>Bacilli</taxon>
        <taxon>Bacillales</taxon>
        <taxon>Bacillaceae</taxon>
        <taxon>Thalassobacillus</taxon>
    </lineage>
</organism>
<feature type="domain" description="R3H" evidence="8">
    <location>
        <begin position="177"/>
        <end position="243"/>
    </location>
</feature>
<dbReference type="NCBIfam" id="NF041568">
    <property type="entry name" value="Jag_EloR"/>
    <property type="match status" value="1"/>
</dbReference>
<keyword evidence="2 6" id="KW-0694">RNA-binding</keyword>
<dbReference type="Gene3D" id="3.30.1370.50">
    <property type="entry name" value="R3H-like domain"/>
    <property type="match status" value="1"/>
</dbReference>
<dbReference type="Pfam" id="PF14804">
    <property type="entry name" value="Jag_N"/>
    <property type="match status" value="1"/>
</dbReference>
<evidence type="ECO:0000256" key="1">
    <source>
        <dbReference type="ARBA" id="ARBA00022490"/>
    </source>
</evidence>
<proteinExistence type="inferred from homology"/>
<dbReference type="Gene3D" id="3.30.30.80">
    <property type="entry name" value="probable RNA-binding protein from clostridium symbiosum atcc 14940"/>
    <property type="match status" value="1"/>
</dbReference>
<dbReference type="InterPro" id="IPR034079">
    <property type="entry name" value="R3H_KhpB"/>
</dbReference>
<evidence type="ECO:0000256" key="5">
    <source>
        <dbReference type="ARBA" id="ARBA00023316"/>
    </source>
</evidence>
<dbReference type="SUPFAM" id="SSF82708">
    <property type="entry name" value="R3H domain"/>
    <property type="match status" value="1"/>
</dbReference>
<sequence length="243" mass="27186">MKQLTATGQTVDDAVKSALEQLQTSRDQVEVDVIDEGKKGFLGFGNKPAIVKVKIMEASKPEPEVEVEETAPQEETSRNEQVSESIPEETAYVEEDPIEEAGAYIKSIADQMGAPVDVEVKVNNRDVHMELVGDKIAKLIGKRGQTLNALQYLLHLSVNRQTDQFYTVVLDAEGYRNRRKETLETLAGRLADKALRTNQAVKLEPMPSYERKIIHTALQNNRDVETYSDGNDPKRHVVIKPSK</sequence>
<dbReference type="InterPro" id="IPR038008">
    <property type="entry name" value="Jag_KH"/>
</dbReference>
<comment type="domain">
    <text evidence="6">Has an N-terminal Jag-N domain and 2 RNA-binding domains (KH and R3H).</text>
</comment>
<comment type="similarity">
    <text evidence="6">Belongs to the KhpB RNA-binding protein family.</text>
</comment>
<gene>
    <name evidence="9" type="primary">jag</name>
    <name evidence="6" type="synonym">eloR</name>
    <name evidence="6" type="synonym">khpB</name>
    <name evidence="9" type="ORF">ACFQ2J_09535</name>
</gene>
<dbReference type="SMART" id="SM01245">
    <property type="entry name" value="Jag_N"/>
    <property type="match status" value="1"/>
</dbReference>
<dbReference type="HAMAP" id="MF_00867">
    <property type="entry name" value="KhpB"/>
    <property type="match status" value="1"/>
</dbReference>
<evidence type="ECO:0000256" key="2">
    <source>
        <dbReference type="ARBA" id="ARBA00022884"/>
    </source>
</evidence>
<keyword evidence="10" id="KW-1185">Reference proteome</keyword>
<comment type="subcellular location">
    <subcellularLocation>
        <location evidence="6">Cytoplasm</location>
    </subcellularLocation>
</comment>
<dbReference type="EMBL" id="JBHTKL010000005">
    <property type="protein sequence ID" value="MFD1019410.1"/>
    <property type="molecule type" value="Genomic_DNA"/>
</dbReference>
<dbReference type="InterPro" id="IPR001374">
    <property type="entry name" value="R3H_dom"/>
</dbReference>
<comment type="subunit">
    <text evidence="6">Forms a complex with KhpA.</text>
</comment>
<dbReference type="InterPro" id="IPR038247">
    <property type="entry name" value="Jag_N_dom_sf"/>
</dbReference>